<dbReference type="AlphaFoldDB" id="A0ABD3IPP0"/>
<accession>A0ABD3IPP0</accession>
<name>A0ABD3IPP0_EUCGL</name>
<keyword evidence="3 6" id="KW-0732">Signal</keyword>
<evidence type="ECO:0000313" key="8">
    <source>
        <dbReference type="EMBL" id="KAL3716138.1"/>
    </source>
</evidence>
<evidence type="ECO:0000256" key="3">
    <source>
        <dbReference type="ARBA" id="ARBA00022729"/>
    </source>
</evidence>
<evidence type="ECO:0000256" key="2">
    <source>
        <dbReference type="ARBA" id="ARBA00022448"/>
    </source>
</evidence>
<dbReference type="InterPro" id="IPR005018">
    <property type="entry name" value="DOMON_domain"/>
</dbReference>
<dbReference type="Proteomes" id="UP001634007">
    <property type="component" value="Unassembled WGS sequence"/>
</dbReference>
<feature type="domain" description="DOMON" evidence="7">
    <location>
        <begin position="44"/>
        <end position="157"/>
    </location>
</feature>
<protein>
    <recommendedName>
        <fullName evidence="7">DOMON domain-containing protein</fullName>
    </recommendedName>
</protein>
<evidence type="ECO:0000256" key="5">
    <source>
        <dbReference type="ARBA" id="ARBA00023136"/>
    </source>
</evidence>
<feature type="chain" id="PRO_5044742569" description="DOMON domain-containing protein" evidence="6">
    <location>
        <begin position="23"/>
        <end position="226"/>
    </location>
</feature>
<sequence>MTSLSLLLSLSLLSLFLSPAICLTCTSQKFTNKVYANCIDLPYLGAYLHYTYNASNSSLAIAYLAAPAPSGEWVSWAINPVGTGMIGAQALMALKLDDGSLAAKTYNCNSYMAITESKLSFEVWDLSADQENGMMRVFASVKVPKNATSVNQVWNVGGTVITNQPQIHPLAPANREAKGKLMLNGGGGMGPATAPAPGPSNDGWRMNRNDAGFFMSLIFFIGVIMV</sequence>
<proteinExistence type="predicted"/>
<comment type="caution">
    <text evidence="8">The sequence shown here is derived from an EMBL/GenBank/DDBJ whole genome shotgun (WGS) entry which is preliminary data.</text>
</comment>
<dbReference type="PANTHER" id="PTHR23130">
    <property type="entry name" value="CYTOCHROME B561 AND DOMON DOMAIN-CONTAINING PROTEIN"/>
    <property type="match status" value="1"/>
</dbReference>
<dbReference type="CDD" id="cd09629">
    <property type="entry name" value="DOMON_CIL1_like"/>
    <property type="match status" value="1"/>
</dbReference>
<evidence type="ECO:0000256" key="6">
    <source>
        <dbReference type="SAM" id="SignalP"/>
    </source>
</evidence>
<reference evidence="8 9" key="1">
    <citation type="submission" date="2024-11" db="EMBL/GenBank/DDBJ databases">
        <title>Chromosome-level genome assembly of Eucalyptus globulus Labill. provides insights into its genome evolution.</title>
        <authorList>
            <person name="Li X."/>
        </authorList>
    </citation>
    <scope>NUCLEOTIDE SEQUENCE [LARGE SCALE GENOMIC DNA]</scope>
    <source>
        <strain evidence="8">CL2024</strain>
        <tissue evidence="8">Fresh tender leaves</tissue>
    </source>
</reference>
<organism evidence="8 9">
    <name type="scientific">Eucalyptus globulus</name>
    <name type="common">Tasmanian blue gum</name>
    <dbReference type="NCBI Taxonomy" id="34317"/>
    <lineage>
        <taxon>Eukaryota</taxon>
        <taxon>Viridiplantae</taxon>
        <taxon>Streptophyta</taxon>
        <taxon>Embryophyta</taxon>
        <taxon>Tracheophyta</taxon>
        <taxon>Spermatophyta</taxon>
        <taxon>Magnoliopsida</taxon>
        <taxon>eudicotyledons</taxon>
        <taxon>Gunneridae</taxon>
        <taxon>Pentapetalae</taxon>
        <taxon>rosids</taxon>
        <taxon>malvids</taxon>
        <taxon>Myrtales</taxon>
        <taxon>Myrtaceae</taxon>
        <taxon>Myrtoideae</taxon>
        <taxon>Eucalypteae</taxon>
        <taxon>Eucalyptus</taxon>
    </lineage>
</organism>
<dbReference type="PANTHER" id="PTHR23130:SF157">
    <property type="entry name" value="AUXIN-INDUCED IN ROOT CULTURES PROTEIN 12"/>
    <property type="match status" value="1"/>
</dbReference>
<feature type="signal peptide" evidence="6">
    <location>
        <begin position="1"/>
        <end position="22"/>
    </location>
</feature>
<evidence type="ECO:0000313" key="9">
    <source>
        <dbReference type="Proteomes" id="UP001634007"/>
    </source>
</evidence>
<keyword evidence="2" id="KW-0813">Transport</keyword>
<dbReference type="PROSITE" id="PS50836">
    <property type="entry name" value="DOMON"/>
    <property type="match status" value="1"/>
</dbReference>
<dbReference type="GO" id="GO:0016020">
    <property type="term" value="C:membrane"/>
    <property type="evidence" value="ECO:0007669"/>
    <property type="project" value="UniProtKB-SubCell"/>
</dbReference>
<evidence type="ECO:0000256" key="1">
    <source>
        <dbReference type="ARBA" id="ARBA00004370"/>
    </source>
</evidence>
<keyword evidence="4" id="KW-0249">Electron transport</keyword>
<comment type="subcellular location">
    <subcellularLocation>
        <location evidence="1">Membrane</location>
    </subcellularLocation>
</comment>
<dbReference type="Pfam" id="PF04526">
    <property type="entry name" value="DUF568"/>
    <property type="match status" value="1"/>
</dbReference>
<dbReference type="EMBL" id="JBJKBG010000011">
    <property type="protein sequence ID" value="KAL3716138.1"/>
    <property type="molecule type" value="Genomic_DNA"/>
</dbReference>
<dbReference type="InterPro" id="IPR045265">
    <property type="entry name" value="AIR12_DOMON"/>
</dbReference>
<keyword evidence="9" id="KW-1185">Reference proteome</keyword>
<keyword evidence="5" id="KW-0472">Membrane</keyword>
<evidence type="ECO:0000256" key="4">
    <source>
        <dbReference type="ARBA" id="ARBA00022982"/>
    </source>
</evidence>
<evidence type="ECO:0000259" key="7">
    <source>
        <dbReference type="PROSITE" id="PS50836"/>
    </source>
</evidence>
<gene>
    <name evidence="8" type="ORF">ACJRO7_007842</name>
</gene>